<gene>
    <name evidence="3" type="ORF">HBA54_14140</name>
</gene>
<evidence type="ECO:0000256" key="2">
    <source>
        <dbReference type="SAM" id="SignalP"/>
    </source>
</evidence>
<reference evidence="3" key="1">
    <citation type="submission" date="2020-03" db="EMBL/GenBank/DDBJ databases">
        <title>Genome of Pelagibius litoralis DSM 21314T.</title>
        <authorList>
            <person name="Wang G."/>
        </authorList>
    </citation>
    <scope>NUCLEOTIDE SEQUENCE</scope>
    <source>
        <strain evidence="3">DSM 21314</strain>
    </source>
</reference>
<dbReference type="SUPFAM" id="SSF53850">
    <property type="entry name" value="Periplasmic binding protein-like II"/>
    <property type="match status" value="1"/>
</dbReference>
<keyword evidence="2" id="KW-0732">Signal</keyword>
<evidence type="ECO:0000313" key="3">
    <source>
        <dbReference type="EMBL" id="NIA69739.1"/>
    </source>
</evidence>
<comment type="similarity">
    <text evidence="1">Belongs to the UPF0065 (bug) family.</text>
</comment>
<accession>A0A967EYH1</accession>
<proteinExistence type="inferred from homology"/>
<protein>
    <submittedName>
        <fullName evidence="3">Tripartite tricarboxylate transporter substrate binding protein</fullName>
    </submittedName>
</protein>
<organism evidence="3 4">
    <name type="scientific">Pelagibius litoralis</name>
    <dbReference type="NCBI Taxonomy" id="374515"/>
    <lineage>
        <taxon>Bacteria</taxon>
        <taxon>Pseudomonadati</taxon>
        <taxon>Pseudomonadota</taxon>
        <taxon>Alphaproteobacteria</taxon>
        <taxon>Rhodospirillales</taxon>
        <taxon>Rhodovibrionaceae</taxon>
        <taxon>Pelagibius</taxon>
    </lineage>
</organism>
<feature type="signal peptide" evidence="2">
    <location>
        <begin position="1"/>
        <end position="18"/>
    </location>
</feature>
<dbReference type="EMBL" id="JAAQPH010000010">
    <property type="protein sequence ID" value="NIA69739.1"/>
    <property type="molecule type" value="Genomic_DNA"/>
</dbReference>
<evidence type="ECO:0000256" key="1">
    <source>
        <dbReference type="ARBA" id="ARBA00006987"/>
    </source>
</evidence>
<dbReference type="Gene3D" id="3.40.190.10">
    <property type="entry name" value="Periplasmic binding protein-like II"/>
    <property type="match status" value="1"/>
</dbReference>
<dbReference type="InterPro" id="IPR005064">
    <property type="entry name" value="BUG"/>
</dbReference>
<dbReference type="PANTHER" id="PTHR42928">
    <property type="entry name" value="TRICARBOXYLATE-BINDING PROTEIN"/>
    <property type="match status" value="1"/>
</dbReference>
<keyword evidence="4" id="KW-1185">Reference proteome</keyword>
<dbReference type="PIRSF" id="PIRSF017082">
    <property type="entry name" value="YflP"/>
    <property type="match status" value="1"/>
</dbReference>
<feature type="chain" id="PRO_5037972703" evidence="2">
    <location>
        <begin position="19"/>
        <end position="312"/>
    </location>
</feature>
<dbReference type="AlphaFoldDB" id="A0A967EYH1"/>
<dbReference type="CDD" id="cd07012">
    <property type="entry name" value="PBP2_Bug_TTT"/>
    <property type="match status" value="1"/>
</dbReference>
<evidence type="ECO:0000313" key="4">
    <source>
        <dbReference type="Proteomes" id="UP000761264"/>
    </source>
</evidence>
<dbReference type="Proteomes" id="UP000761264">
    <property type="component" value="Unassembled WGS sequence"/>
</dbReference>
<dbReference type="Gene3D" id="3.40.190.150">
    <property type="entry name" value="Bordetella uptake gene, domain 1"/>
    <property type="match status" value="1"/>
</dbReference>
<dbReference type="Pfam" id="PF03401">
    <property type="entry name" value="TctC"/>
    <property type="match status" value="1"/>
</dbReference>
<name>A0A967EYH1_9PROT</name>
<dbReference type="InterPro" id="IPR042100">
    <property type="entry name" value="Bug_dom1"/>
</dbReference>
<comment type="caution">
    <text evidence="3">The sequence shown here is derived from an EMBL/GenBank/DDBJ whole genome shotgun (WGS) entry which is preliminary data.</text>
</comment>
<dbReference type="PANTHER" id="PTHR42928:SF5">
    <property type="entry name" value="BLR1237 PROTEIN"/>
    <property type="match status" value="1"/>
</dbReference>
<sequence length="312" mass="32577">MRTLAFGLTAAIAGPALAEFPEKPVTLIAPFNAGGGTDLLLRGFQEPFAAALGGNAVVTNMAGGSGTVAASHLAGLKPDGYTLGYLSITVSTIQPQIKNVPYDKESWTPICSVAASPTLFYVRSDSEYNSLEDVKGAAEANPNALIFGSSGPGAITHLTMVAAMNGLGIMDNVKHLPHKGSGPAMKSMAGGIIQFFGDTEVMMSRYDLKPLAVFADQRLPSLPDVPTATEAGIKAPLNELYLWGGLFAPAGLDDAVTAKLAAACDEAVKSDAFQEFAGKTGTVINYRGPEDFDAFFRQQWDANKTLIEAAGL</sequence>